<keyword evidence="2" id="KW-0812">Transmembrane</keyword>
<dbReference type="InterPro" id="IPR016032">
    <property type="entry name" value="Sig_transdc_resp-reg_C-effctor"/>
</dbReference>
<dbReference type="SUPFAM" id="SSF46894">
    <property type="entry name" value="C-terminal effector domain of the bipartite response regulators"/>
    <property type="match status" value="1"/>
</dbReference>
<protein>
    <submittedName>
        <fullName evidence="3">Uncharacterized protein</fullName>
    </submittedName>
</protein>
<organism evidence="3 4">
    <name type="scientific">Ruminiclostridium hungatei</name>
    <name type="common">Clostridium hungatei</name>
    <dbReference type="NCBI Taxonomy" id="48256"/>
    <lineage>
        <taxon>Bacteria</taxon>
        <taxon>Bacillati</taxon>
        <taxon>Bacillota</taxon>
        <taxon>Clostridia</taxon>
        <taxon>Eubacteriales</taxon>
        <taxon>Oscillospiraceae</taxon>
        <taxon>Ruminiclostridium</taxon>
    </lineage>
</organism>
<dbReference type="Proteomes" id="UP000191554">
    <property type="component" value="Unassembled WGS sequence"/>
</dbReference>
<dbReference type="RefSeq" id="WP_242656469.1">
    <property type="nucleotide sequence ID" value="NZ_MZGX01000008.1"/>
</dbReference>
<evidence type="ECO:0000313" key="3">
    <source>
        <dbReference type="EMBL" id="OPX44560.1"/>
    </source>
</evidence>
<dbReference type="AlphaFoldDB" id="A0A1V4SL34"/>
<reference evidence="3 4" key="1">
    <citation type="submission" date="2017-03" db="EMBL/GenBank/DDBJ databases">
        <title>Genome sequence of Clostridium hungatei DSM 14427.</title>
        <authorList>
            <person name="Poehlein A."/>
            <person name="Daniel R."/>
        </authorList>
    </citation>
    <scope>NUCLEOTIDE SEQUENCE [LARGE SCALE GENOMIC DNA]</scope>
    <source>
        <strain evidence="3 4">DSM 14427</strain>
    </source>
</reference>
<dbReference type="STRING" id="48256.CLHUN_15540"/>
<feature type="compositionally biased region" description="Basic and acidic residues" evidence="1">
    <location>
        <begin position="199"/>
        <end position="212"/>
    </location>
</feature>
<evidence type="ECO:0000256" key="1">
    <source>
        <dbReference type="SAM" id="MobiDB-lite"/>
    </source>
</evidence>
<dbReference type="GO" id="GO:0006355">
    <property type="term" value="P:regulation of DNA-templated transcription"/>
    <property type="evidence" value="ECO:0007669"/>
    <property type="project" value="InterPro"/>
</dbReference>
<proteinExistence type="predicted"/>
<evidence type="ECO:0000256" key="2">
    <source>
        <dbReference type="SAM" id="Phobius"/>
    </source>
</evidence>
<dbReference type="Gene3D" id="1.10.10.10">
    <property type="entry name" value="Winged helix-like DNA-binding domain superfamily/Winged helix DNA-binding domain"/>
    <property type="match status" value="1"/>
</dbReference>
<comment type="caution">
    <text evidence="3">The sequence shown here is derived from an EMBL/GenBank/DDBJ whole genome shotgun (WGS) entry which is preliminary data.</text>
</comment>
<keyword evidence="2" id="KW-0472">Membrane</keyword>
<dbReference type="EMBL" id="MZGX01000008">
    <property type="protein sequence ID" value="OPX44560.1"/>
    <property type="molecule type" value="Genomic_DNA"/>
</dbReference>
<keyword evidence="4" id="KW-1185">Reference proteome</keyword>
<dbReference type="GO" id="GO:0003677">
    <property type="term" value="F:DNA binding"/>
    <property type="evidence" value="ECO:0007669"/>
    <property type="project" value="InterPro"/>
</dbReference>
<evidence type="ECO:0000313" key="4">
    <source>
        <dbReference type="Proteomes" id="UP000191554"/>
    </source>
</evidence>
<keyword evidence="2" id="KW-1133">Transmembrane helix</keyword>
<sequence length="299" mass="32502">MGAFYVSIIFLGILLVIGSLFFIAMDKVSGKDFFKEFDRKKEEMFNLIQDSEEMLQELNKMSDYVVTIISEKNQEYFEKVNMTSQESKPGHAVNIMAPSVPIPSMPVTGRPIPVLPVKAVEDIPGAAGAGTAASVTSVLQPSAAQATVFHPAVSQVTAAQPMVTQTETKKSPARIIAAEKSVTEEVTEESVIGKPAAAKAEHKVPGGKKAAELEEEPDKASPVKVAQPQKNAKREVNTQMADISERLKETTETNKSRLVLNGRRREVLQMIEQGLSNDEIADRLKIGKGEIGLIRGLSK</sequence>
<dbReference type="Pfam" id="PF19610">
    <property type="entry name" value="DUF6115"/>
    <property type="match status" value="1"/>
</dbReference>
<name>A0A1V4SL34_RUMHU</name>
<dbReference type="InterPro" id="IPR036388">
    <property type="entry name" value="WH-like_DNA-bd_sf"/>
</dbReference>
<feature type="region of interest" description="Disordered" evidence="1">
    <location>
        <begin position="196"/>
        <end position="236"/>
    </location>
</feature>
<feature type="transmembrane region" description="Helical" evidence="2">
    <location>
        <begin position="6"/>
        <end position="25"/>
    </location>
</feature>
<dbReference type="InterPro" id="IPR046118">
    <property type="entry name" value="DUF6115"/>
</dbReference>
<gene>
    <name evidence="3" type="ORF">CLHUN_15540</name>
</gene>
<accession>A0A1V4SL34</accession>